<dbReference type="InterPro" id="IPR010994">
    <property type="entry name" value="RuvA_2-like"/>
</dbReference>
<keyword evidence="15" id="KW-1185">Reference proteome</keyword>
<evidence type="ECO:0000256" key="4">
    <source>
        <dbReference type="ARBA" id="ARBA00022763"/>
    </source>
</evidence>
<keyword evidence="9" id="KW-0539">Nucleus</keyword>
<dbReference type="KEGG" id="nss:113414147"/>
<dbReference type="Proteomes" id="UP000504612">
    <property type="component" value="Unplaced"/>
</dbReference>
<dbReference type="Pfam" id="PF16783">
    <property type="entry name" value="FANCM-MHF_bd"/>
    <property type="match status" value="1"/>
</dbReference>
<dbReference type="PANTHER" id="PTHR14025:SF20">
    <property type="entry name" value="FANCONI ANEMIA GROUP M PROTEIN"/>
    <property type="match status" value="1"/>
</dbReference>
<feature type="compositionally biased region" description="Basic residues" evidence="12">
    <location>
        <begin position="1613"/>
        <end position="1628"/>
    </location>
</feature>
<dbReference type="SUPFAM" id="SSF52540">
    <property type="entry name" value="P-loop containing nucleoside triphosphate hydrolases"/>
    <property type="match status" value="1"/>
</dbReference>
<sequence>MKGRSRQATLFQTWGKQPTPAPAAEEEEEEAALLAAAIEAEAADSPSSWPPPSGASAARGFIGGAPGALWMFPSGGCVEERAYQVRASWEALLANTLLCLPTGLGKTLVAAVVMYNFYRWFPGGKILFLAPTKPLVAQQREACARLLGIPAAHMAEMTGGTQIVDRKEIWRTKRVFFLTPQIMANDLSRGTCPAAEIKCLVIDEAHKALGNHAYCQVVKELCKYTKEFRVLALSATPGSDAKAVQQVITNLLISHIELCSEDSPDIQPYSHERRIEKCVVPLGKELTEIQNAYIRVLEIFTSRLSRLQVLPRHEIPALTKYQIILARDQFRKNPASRFERMQQGAIEGDFALCISLYHGYELLLQMGMRSLHTFLHGIMDGSKGMTRAKNELGRNEEFMMLYSQLENMFLDSASSNGNIIELGAENTKTFIYSHPKLKKLEDVVLQHFRSWRKHQDQITSEVTPTDTRVMIFSSFRDSVQEIAEMLNYHYPLVRVMTFVGHSTGKNTKGFTQKEQLEVVKHFREGGYNTLVSTCVGEEGLDIGEVDLIICFDAQKSPIRLVQRMGRTGRKRQGRIVVILSEGREERTYNQSQSNRKNLLKTLSKNKGFHLYQHSPRMIPDGLNPKMHRMLITPPEKEPDTPTACSKKKALTLGQNNFLSFASAGTKQASPTESWCLTTEEYEKWDRLYKIKAGEGIKKPIMPRSQFVTLECKDTRTELETKEVHELSLTEWTVWQNRPFPTYLVDHSDRCFHFISVMDMIEQMRHEEGVCSYELEIQPYFHWEDVHASNEQTSKRCDTVTLEKVSSGKITAATAKEKYSLQEFDAECMSLFKVANFKSSKRPQVIDVETAIHAKRGGSTLNCFSTNLSPFLEATGQESLADENQENMDAALNTSIQGRTFVNPEKAMTKAIHPAPENCIQNGECVDSDYGCFADDAYLSSLFYLPVPEIDLFRFSETNADENFSWEKDIQMNVARFLSQSPPSLDEWFASKEKRVDEGLALDSLQQSVSSKSKDNIPEKSVCFKNMSISPQNSCELLNTRKLCSMDICPLETNNIPDTFLSSINDLSWDDIFEVETEEQNGIQGEKLSKVNNSPAQNSLKRDNGKSCGKTCKPSGRNVNPEEDCFIYLLGDHAQSSQLPVEKVGAPSELPGLCSQANMQSNNAKTPECHFSDQLASVRSTNPITSLTPHRNEVEVSGGLDHGSKPNLHDYEELYNASEDLFSVNFDLGFSFQESQDDALEQMNSMKNKETPAVGHSNRVEASFSNSSLVNKYPSNECFNNVTKSSTPLNLQNHNPGLAAIDPAIFLASPFTPATERFYQSPNHAKTVCSTPTGGQMIHNRTSCSRNNEESSHMRVSRKANTSIVKVLAKSAFGVKDLPSNEPGDSSEKEEFSFLNRKKRKTKILRTSDISDCDIESPIHAVKKRKRPLIASDVSSDESTDFAKKPKPVLQDRKNYIKKPVQDTKRQKKGDRPLIQNLAKHFIDEEAEISEDGVEISSDESIKLEDESSSSLVQFLDDETQIAQDLNESEMQAVYLKSLHSPAVGNKYKMVHKEFNPITVFSQIPEQDECYVEDSFCVEDNEEDNPKSSSSDEDVHINFDLLGEESFVDGRKQYQTRHRKKMKVGHTKQKTGTPLAPKRFTRVRILNGSSEDEETDKKEEQMGSRVSAKVDKDSNVTSLTKDQTLPPKCSVLKPQESHAQVHLEPKACLPEQSDFHPQSKDQCKYELVGKTFQIMPKPEKSLETPPGCSSSSSSWTLRSSKSQAPLCILVDNHEISSGPEVISTLKTVHGVKVEICSLGSCDYIVSNRLAVERKCQAELVNNIHQSKMVQRMQQLKNKFDRICIIVEKERIRTGEAWKVFHRTKHYDGMLSAFIQAGIKVLFSACQVETADLLKELALVEQRKNAAIRVPTEVEGPRQDVLRFYLSIPCVSYTLALALCHHFGSLKEMANSTPREMAGRTQVNQQKAEEVYRYIQYTFDTQMLPMIVT</sequence>
<feature type="domain" description="Helicase ATP-binding" evidence="13">
    <location>
        <begin position="87"/>
        <end position="255"/>
    </location>
</feature>
<evidence type="ECO:0000256" key="3">
    <source>
        <dbReference type="ARBA" id="ARBA00022741"/>
    </source>
</evidence>
<keyword evidence="7" id="KW-0067">ATP-binding</keyword>
<evidence type="ECO:0000256" key="10">
    <source>
        <dbReference type="ARBA" id="ARBA00058282"/>
    </source>
</evidence>
<dbReference type="CTD" id="57697"/>
<reference evidence="16" key="1">
    <citation type="submission" date="2025-08" db="UniProtKB">
        <authorList>
            <consortium name="RefSeq"/>
        </authorList>
    </citation>
    <scope>IDENTIFICATION</scope>
</reference>
<dbReference type="InterPro" id="IPR031879">
    <property type="entry name" value="FANCM-MHF-bd"/>
</dbReference>
<keyword evidence="4" id="KW-0227">DNA damage</keyword>
<evidence type="ECO:0000259" key="13">
    <source>
        <dbReference type="PROSITE" id="PS51192"/>
    </source>
</evidence>
<dbReference type="InterPro" id="IPR011545">
    <property type="entry name" value="DEAD/DEAH_box_helicase_dom"/>
</dbReference>
<dbReference type="Gene3D" id="3.40.50.300">
    <property type="entry name" value="P-loop containing nucleotide triphosphate hydrolases"/>
    <property type="match status" value="2"/>
</dbReference>
<evidence type="ECO:0000256" key="5">
    <source>
        <dbReference type="ARBA" id="ARBA00022801"/>
    </source>
</evidence>
<dbReference type="GO" id="GO:0004518">
    <property type="term" value="F:nuclease activity"/>
    <property type="evidence" value="ECO:0007669"/>
    <property type="project" value="InterPro"/>
</dbReference>
<dbReference type="InterPro" id="IPR014001">
    <property type="entry name" value="Helicase_ATP-bd"/>
</dbReference>
<dbReference type="CDD" id="cd18033">
    <property type="entry name" value="DEXDc_FANCM"/>
    <property type="match status" value="1"/>
</dbReference>
<dbReference type="GO" id="GO:0009378">
    <property type="term" value="F:four-way junction helicase activity"/>
    <property type="evidence" value="ECO:0007669"/>
    <property type="project" value="TreeGrafter"/>
</dbReference>
<feature type="region of interest" description="Disordered" evidence="12">
    <location>
        <begin position="1338"/>
        <end position="1357"/>
    </location>
</feature>
<dbReference type="PROSITE" id="PS51192">
    <property type="entry name" value="HELICASE_ATP_BIND_1"/>
    <property type="match status" value="1"/>
</dbReference>
<evidence type="ECO:0000256" key="2">
    <source>
        <dbReference type="ARBA" id="ARBA00009889"/>
    </source>
</evidence>
<keyword evidence="8" id="KW-0234">DNA repair</keyword>
<dbReference type="GO" id="GO:0005524">
    <property type="term" value="F:ATP binding"/>
    <property type="evidence" value="ECO:0007669"/>
    <property type="project" value="UniProtKB-KW"/>
</dbReference>
<feature type="domain" description="Helicase C-terminal" evidence="14">
    <location>
        <begin position="457"/>
        <end position="622"/>
    </location>
</feature>
<dbReference type="SUPFAM" id="SSF52980">
    <property type="entry name" value="Restriction endonuclease-like"/>
    <property type="match status" value="1"/>
</dbReference>
<gene>
    <name evidence="16" type="primary">FANCM</name>
</gene>
<dbReference type="GO" id="GO:0016787">
    <property type="term" value="F:hydrolase activity"/>
    <property type="evidence" value="ECO:0007669"/>
    <property type="project" value="UniProtKB-KW"/>
</dbReference>
<feature type="region of interest" description="Disordered" evidence="12">
    <location>
        <begin position="1646"/>
        <end position="1689"/>
    </location>
</feature>
<dbReference type="CDD" id="cd20077">
    <property type="entry name" value="XPF_nuclease_FANCM"/>
    <property type="match status" value="1"/>
</dbReference>
<dbReference type="InterPro" id="IPR047418">
    <property type="entry name" value="XPF_nuclease_FANCM"/>
</dbReference>
<evidence type="ECO:0000256" key="11">
    <source>
        <dbReference type="ARBA" id="ARBA00083245"/>
    </source>
</evidence>
<dbReference type="GO" id="GO:0035825">
    <property type="term" value="P:homologous recombination"/>
    <property type="evidence" value="ECO:0007669"/>
    <property type="project" value="UniProtKB-ARBA"/>
</dbReference>
<feature type="region of interest" description="Disordered" evidence="12">
    <location>
        <begin position="1"/>
        <end position="31"/>
    </location>
</feature>
<comment type="similarity">
    <text evidence="2">Belongs to the DEAD box helicase family. DEAH subfamily. FANCM sub-subfamily.</text>
</comment>
<feature type="region of interest" description="Disordered" evidence="12">
    <location>
        <begin position="1088"/>
        <end position="1112"/>
    </location>
</feature>
<dbReference type="SMART" id="SM00487">
    <property type="entry name" value="DEXDc"/>
    <property type="match status" value="1"/>
</dbReference>
<evidence type="ECO:0000256" key="9">
    <source>
        <dbReference type="ARBA" id="ARBA00023242"/>
    </source>
</evidence>
<dbReference type="InterPro" id="IPR039686">
    <property type="entry name" value="FANCM/Mph1-like_ID"/>
</dbReference>
<dbReference type="FunFam" id="1.20.1320.20:FF:000001">
    <property type="entry name" value="Fanconi anemia, complementation group M"/>
    <property type="match status" value="1"/>
</dbReference>
<dbReference type="PANTHER" id="PTHR14025">
    <property type="entry name" value="FANCONI ANEMIA GROUP M FANCM FAMILY MEMBER"/>
    <property type="match status" value="1"/>
</dbReference>
<keyword evidence="6" id="KW-0347">Helicase</keyword>
<dbReference type="Gene3D" id="3.40.50.10130">
    <property type="match status" value="1"/>
</dbReference>
<organism evidence="15 16">
    <name type="scientific">Notechis scutatus</name>
    <name type="common">mainland tiger snake</name>
    <dbReference type="NCBI Taxonomy" id="8663"/>
    <lineage>
        <taxon>Eukaryota</taxon>
        <taxon>Metazoa</taxon>
        <taxon>Chordata</taxon>
        <taxon>Craniata</taxon>
        <taxon>Vertebrata</taxon>
        <taxon>Euteleostomi</taxon>
        <taxon>Lepidosauria</taxon>
        <taxon>Squamata</taxon>
        <taxon>Bifurcata</taxon>
        <taxon>Unidentata</taxon>
        <taxon>Episquamata</taxon>
        <taxon>Toxicofera</taxon>
        <taxon>Serpentes</taxon>
        <taxon>Colubroidea</taxon>
        <taxon>Elapidae</taxon>
        <taxon>Hydrophiinae</taxon>
        <taxon>Notechis</taxon>
    </lineage>
</organism>
<dbReference type="InterPro" id="IPR011335">
    <property type="entry name" value="Restrct_endonuc-II-like"/>
</dbReference>
<evidence type="ECO:0000256" key="8">
    <source>
        <dbReference type="ARBA" id="ARBA00023204"/>
    </source>
</evidence>
<keyword evidence="5" id="KW-0378">Hydrolase</keyword>
<dbReference type="GO" id="GO:0000400">
    <property type="term" value="F:four-way junction DNA binding"/>
    <property type="evidence" value="ECO:0007669"/>
    <property type="project" value="TreeGrafter"/>
</dbReference>
<dbReference type="SMART" id="SM00891">
    <property type="entry name" value="ERCC4"/>
    <property type="match status" value="1"/>
</dbReference>
<dbReference type="FunFam" id="3.40.50.300:FF:000861">
    <property type="entry name" value="Fanconi anemia, complementation group M"/>
    <property type="match status" value="1"/>
</dbReference>
<dbReference type="SUPFAM" id="SSF47781">
    <property type="entry name" value="RuvA domain 2-like"/>
    <property type="match status" value="1"/>
</dbReference>
<feature type="region of interest" description="Disordered" evidence="12">
    <location>
        <begin position="1613"/>
        <end position="1633"/>
    </location>
</feature>
<dbReference type="InterPro" id="IPR027417">
    <property type="entry name" value="P-loop_NTPase"/>
</dbReference>
<feature type="compositionally biased region" description="Basic and acidic residues" evidence="12">
    <location>
        <begin position="1654"/>
        <end position="1673"/>
    </location>
</feature>
<dbReference type="GO" id="GO:0045003">
    <property type="term" value="P:double-strand break repair via synthesis-dependent strand annealing"/>
    <property type="evidence" value="ECO:0007669"/>
    <property type="project" value="TreeGrafter"/>
</dbReference>
<dbReference type="Pfam" id="PF02732">
    <property type="entry name" value="ERCC4"/>
    <property type="match status" value="1"/>
</dbReference>
<evidence type="ECO:0000256" key="12">
    <source>
        <dbReference type="SAM" id="MobiDB-lite"/>
    </source>
</evidence>
<dbReference type="GeneID" id="113414147"/>
<dbReference type="InterPro" id="IPR044749">
    <property type="entry name" value="FANCM_DEXDc"/>
</dbReference>
<dbReference type="Gene3D" id="1.10.150.20">
    <property type="entry name" value="5' to 3' exonuclease, C-terminal subdomain"/>
    <property type="match status" value="1"/>
</dbReference>
<proteinExistence type="inferred from homology"/>
<dbReference type="GO" id="GO:0043138">
    <property type="term" value="F:3'-5' DNA helicase activity"/>
    <property type="evidence" value="ECO:0007669"/>
    <property type="project" value="InterPro"/>
</dbReference>
<accession>A0A6J1UFN1</accession>
<dbReference type="GO" id="GO:0005634">
    <property type="term" value="C:nucleus"/>
    <property type="evidence" value="ECO:0007669"/>
    <property type="project" value="UniProtKB-SubCell"/>
</dbReference>
<comment type="function">
    <text evidence="10">DNA-dependent ATPase component of the Fanconi anemia (FA) core complex. Required for the normal activation of the FA pathway, leading to monoubiquitination of the FANCI-FANCD2 complex in response to DNA damage, cellular resistance to DNA cross-linking drugs, and prevention of chromosomal breakage. In complex with CENPS and CENPX, binds double-stranded DNA (dsDNA), fork-structured DNA (fsDNA) and Holliday junction substrates. Its ATP-dependent DNA branch migration activity can process branched DNA structures such as a movable replication fork. This activity is strongly stimulated in the presence of CENPS and CENPX. In complex with FAAP24, efficiently binds to single-strand DNA (ssDNA), splayed-arm DNA, and 3'-flap substrates. In vitro, on its own, strongly binds ssDNA oligomers and weakly fsDNA, but does not bind to dsDNA.</text>
</comment>
<evidence type="ECO:0000256" key="7">
    <source>
        <dbReference type="ARBA" id="ARBA00022840"/>
    </source>
</evidence>
<dbReference type="Gene3D" id="1.20.1320.20">
    <property type="entry name" value="hef helicase domain"/>
    <property type="match status" value="1"/>
</dbReference>
<dbReference type="RefSeq" id="XP_026526664.1">
    <property type="nucleotide sequence ID" value="XM_026670879.1"/>
</dbReference>
<dbReference type="InterPro" id="IPR001650">
    <property type="entry name" value="Helicase_C-like"/>
</dbReference>
<comment type="subcellular location">
    <subcellularLocation>
        <location evidence="1">Nucleus</location>
    </subcellularLocation>
</comment>
<evidence type="ECO:0000313" key="15">
    <source>
        <dbReference type="Proteomes" id="UP000504612"/>
    </source>
</evidence>
<feature type="compositionally biased region" description="Polar residues" evidence="12">
    <location>
        <begin position="1089"/>
        <end position="1098"/>
    </location>
</feature>
<protein>
    <recommendedName>
        <fullName evidence="11">ATP-dependent RNA helicase FANCM</fullName>
    </recommendedName>
</protein>
<evidence type="ECO:0000256" key="6">
    <source>
        <dbReference type="ARBA" id="ARBA00022806"/>
    </source>
</evidence>
<dbReference type="CDD" id="cd18801">
    <property type="entry name" value="SF2_C_FANCM_Hef"/>
    <property type="match status" value="1"/>
</dbReference>
<dbReference type="SMART" id="SM00490">
    <property type="entry name" value="HELICc"/>
    <property type="match status" value="1"/>
</dbReference>
<feature type="compositionally biased region" description="Polar residues" evidence="12">
    <location>
        <begin position="1"/>
        <end position="16"/>
    </location>
</feature>
<dbReference type="Pfam" id="PF00271">
    <property type="entry name" value="Helicase_C"/>
    <property type="match status" value="1"/>
</dbReference>
<dbReference type="PROSITE" id="PS51194">
    <property type="entry name" value="HELICASE_CTER"/>
    <property type="match status" value="1"/>
</dbReference>
<evidence type="ECO:0000256" key="1">
    <source>
        <dbReference type="ARBA" id="ARBA00004123"/>
    </source>
</evidence>
<dbReference type="Pfam" id="PF00270">
    <property type="entry name" value="DEAD"/>
    <property type="match status" value="1"/>
</dbReference>
<keyword evidence="3" id="KW-0547">Nucleotide-binding</keyword>
<evidence type="ECO:0000313" key="16">
    <source>
        <dbReference type="RefSeq" id="XP_026526664.1"/>
    </source>
</evidence>
<dbReference type="InterPro" id="IPR006166">
    <property type="entry name" value="ERCC4_domain"/>
</dbReference>
<dbReference type="GO" id="GO:0036297">
    <property type="term" value="P:interstrand cross-link repair"/>
    <property type="evidence" value="ECO:0007669"/>
    <property type="project" value="TreeGrafter"/>
</dbReference>
<name>A0A6J1UFN1_9SAUR</name>
<dbReference type="CDD" id="cd12091">
    <property type="entry name" value="FANCM_ID"/>
    <property type="match status" value="1"/>
</dbReference>
<evidence type="ECO:0000259" key="14">
    <source>
        <dbReference type="PROSITE" id="PS51194"/>
    </source>
</evidence>